<comment type="cofactor">
    <cofactor evidence="1">
        <name>Ca(2+)</name>
        <dbReference type="ChEBI" id="CHEBI:29108"/>
    </cofactor>
</comment>
<protein>
    <recommendedName>
        <fullName evidence="9">Sulfatase N-terminal domain-containing protein</fullName>
    </recommendedName>
</protein>
<dbReference type="Pfam" id="PF00884">
    <property type="entry name" value="Sulfatase"/>
    <property type="match status" value="1"/>
</dbReference>
<comment type="caution">
    <text evidence="10">The sequence shown here is derived from an EMBL/GenBank/DDBJ whole genome shotgun (WGS) entry which is preliminary data.</text>
</comment>
<keyword evidence="4 8" id="KW-0732">Signal</keyword>
<dbReference type="Gene3D" id="3.30.1120.10">
    <property type="match status" value="1"/>
</dbReference>
<evidence type="ECO:0000256" key="6">
    <source>
        <dbReference type="ARBA" id="ARBA00022837"/>
    </source>
</evidence>
<keyword evidence="11" id="KW-1185">Reference proteome</keyword>
<dbReference type="InterPro" id="IPR024607">
    <property type="entry name" value="Sulfatase_CS"/>
</dbReference>
<comment type="similarity">
    <text evidence="2">Belongs to the sulfatase family.</text>
</comment>
<evidence type="ECO:0000256" key="2">
    <source>
        <dbReference type="ARBA" id="ARBA00008779"/>
    </source>
</evidence>
<keyword evidence="3" id="KW-0479">Metal-binding</keyword>
<dbReference type="GO" id="GO:0046872">
    <property type="term" value="F:metal ion binding"/>
    <property type="evidence" value="ECO:0007669"/>
    <property type="project" value="UniProtKB-KW"/>
</dbReference>
<reference evidence="10 11" key="1">
    <citation type="submission" date="2016-12" db="EMBL/GenBank/DDBJ databases">
        <title>Study of bacterial adaptation to deep sea.</title>
        <authorList>
            <person name="Song J."/>
            <person name="Yoshizawa S."/>
            <person name="Kogure K."/>
        </authorList>
    </citation>
    <scope>NUCLEOTIDE SEQUENCE [LARGE SCALE GENOMIC DNA]</scope>
    <source>
        <strain evidence="10 11">SAORIC-165</strain>
    </source>
</reference>
<evidence type="ECO:0000256" key="4">
    <source>
        <dbReference type="ARBA" id="ARBA00022729"/>
    </source>
</evidence>
<keyword evidence="6" id="KW-0106">Calcium</keyword>
<proteinExistence type="inferred from homology"/>
<evidence type="ECO:0000256" key="5">
    <source>
        <dbReference type="ARBA" id="ARBA00022801"/>
    </source>
</evidence>
<dbReference type="InterPro" id="IPR050738">
    <property type="entry name" value="Sulfatase"/>
</dbReference>
<dbReference type="AlphaFoldDB" id="A0A2S7U1A3"/>
<dbReference type="EMBL" id="MQWA01000001">
    <property type="protein sequence ID" value="PQJ28164.1"/>
    <property type="molecule type" value="Genomic_DNA"/>
</dbReference>
<dbReference type="RefSeq" id="WP_105042669.1">
    <property type="nucleotide sequence ID" value="NZ_MQWA01000001.1"/>
</dbReference>
<evidence type="ECO:0000313" key="10">
    <source>
        <dbReference type="EMBL" id="PQJ28164.1"/>
    </source>
</evidence>
<name>A0A2S7U1A3_9BACT</name>
<feature type="domain" description="Sulfatase N-terminal" evidence="9">
    <location>
        <begin position="27"/>
        <end position="362"/>
    </location>
</feature>
<sequence length="592" mass="65980">MNNRLSMLLLSVTLLSMGVSHTAENKPNVIMILVDDMGWMDSSTYGSKYYQTPNMSRLAKEGMLFTDAYAASPLCSPTRASIMSGQYPARLRMTVAITRKSVSDPKALKPVQKAYCGKVESKNHMPLEIYTLAEALKDGGYTTAHIGKWHLAHKPQHYADHQGFDFVIGGAHLPGPPDYYSPYKNAIRNLKAGPKGEYLNERLAKESIKWIQSVKGKPFFLNFWHYAVHGPIIAKKDLLPKYKKLRDSKADQRCPEMATMLESMDNSIGMLLDWLDKPENKKIKDNTLIIMTSDNGGVTHKAIGENTWTSNRPLRGGKANTYEGGVRAPWIVRWPQKAKAGSVCGTPVQSIDIYPTVLEAVGLQPKKGVTLDGQSIVPLLTGKTMKHQPIFTDFPHLFGPICAPSSSVRVGDFKLIRYFHAGKTSASHGYELFDLKRDPYESIDLASFLPEKVKTLDKLIEAHLKKTQALTPLPNTEFKGSPRRRRSSPKMAPNRPQKLRLATSTISAKKAGSRRIQLLDEKGKPRNTHALVLEGDDWVRINTNPDGSVEVVWDEPGKNATVLFGWKGGSTCFEINDWTIPPCKLVLKRGSR</sequence>
<organism evidence="10 11">
    <name type="scientific">Rubritalea profundi</name>
    <dbReference type="NCBI Taxonomy" id="1658618"/>
    <lineage>
        <taxon>Bacteria</taxon>
        <taxon>Pseudomonadati</taxon>
        <taxon>Verrucomicrobiota</taxon>
        <taxon>Verrucomicrobiia</taxon>
        <taxon>Verrucomicrobiales</taxon>
        <taxon>Rubritaleaceae</taxon>
        <taxon>Rubritalea</taxon>
    </lineage>
</organism>
<dbReference type="GO" id="GO:0004065">
    <property type="term" value="F:arylsulfatase activity"/>
    <property type="evidence" value="ECO:0007669"/>
    <property type="project" value="TreeGrafter"/>
</dbReference>
<evidence type="ECO:0000256" key="3">
    <source>
        <dbReference type="ARBA" id="ARBA00022723"/>
    </source>
</evidence>
<dbReference type="Proteomes" id="UP000239907">
    <property type="component" value="Unassembled WGS sequence"/>
</dbReference>
<dbReference type="SUPFAM" id="SSF53649">
    <property type="entry name" value="Alkaline phosphatase-like"/>
    <property type="match status" value="1"/>
</dbReference>
<feature type="region of interest" description="Disordered" evidence="7">
    <location>
        <begin position="471"/>
        <end position="498"/>
    </location>
</feature>
<feature type="signal peptide" evidence="8">
    <location>
        <begin position="1"/>
        <end position="22"/>
    </location>
</feature>
<dbReference type="PANTHER" id="PTHR42693:SF42">
    <property type="entry name" value="ARYLSULFATASE G"/>
    <property type="match status" value="1"/>
</dbReference>
<dbReference type="CDD" id="cd16144">
    <property type="entry name" value="ARS_like"/>
    <property type="match status" value="1"/>
</dbReference>
<evidence type="ECO:0000256" key="1">
    <source>
        <dbReference type="ARBA" id="ARBA00001913"/>
    </source>
</evidence>
<evidence type="ECO:0000259" key="9">
    <source>
        <dbReference type="Pfam" id="PF00884"/>
    </source>
</evidence>
<dbReference type="InterPro" id="IPR000917">
    <property type="entry name" value="Sulfatase_N"/>
</dbReference>
<gene>
    <name evidence="10" type="ORF">BSZ32_06380</name>
</gene>
<feature type="chain" id="PRO_5015429148" description="Sulfatase N-terminal domain-containing protein" evidence="8">
    <location>
        <begin position="23"/>
        <end position="592"/>
    </location>
</feature>
<dbReference type="Gene3D" id="3.40.720.10">
    <property type="entry name" value="Alkaline Phosphatase, subunit A"/>
    <property type="match status" value="1"/>
</dbReference>
<keyword evidence="5" id="KW-0378">Hydrolase</keyword>
<dbReference type="OrthoDB" id="9783154at2"/>
<evidence type="ECO:0000313" key="11">
    <source>
        <dbReference type="Proteomes" id="UP000239907"/>
    </source>
</evidence>
<evidence type="ECO:0000256" key="7">
    <source>
        <dbReference type="SAM" id="MobiDB-lite"/>
    </source>
</evidence>
<dbReference type="PANTHER" id="PTHR42693">
    <property type="entry name" value="ARYLSULFATASE FAMILY MEMBER"/>
    <property type="match status" value="1"/>
</dbReference>
<accession>A0A2S7U1A3</accession>
<evidence type="ECO:0000256" key="8">
    <source>
        <dbReference type="SAM" id="SignalP"/>
    </source>
</evidence>
<dbReference type="PROSITE" id="PS00149">
    <property type="entry name" value="SULFATASE_2"/>
    <property type="match status" value="1"/>
</dbReference>
<dbReference type="InterPro" id="IPR017850">
    <property type="entry name" value="Alkaline_phosphatase_core_sf"/>
</dbReference>